<keyword evidence="1" id="KW-0812">Transmembrane</keyword>
<sequence>MEIEGSVPLTGRRRFRDLRDLVPTFRHTCLPCSDRGDRTGDMCAGLGCWSSGLGWPAHELDCITRGQRDTHHFAGQIQLWEAQDILLPRANDSSIPELRWTLATHLAILFRMVILAIPASIVAAILGMGGIGSAVIGARKLSVDLA</sequence>
<evidence type="ECO:0000256" key="1">
    <source>
        <dbReference type="SAM" id="Phobius"/>
    </source>
</evidence>
<accession>L8WHH5</accession>
<keyword evidence="1" id="KW-0472">Membrane</keyword>
<proteinExistence type="predicted"/>
<name>L8WHH5_THACA</name>
<dbReference type="HOGENOM" id="CLU_1778728_0_0_1"/>
<feature type="transmembrane region" description="Helical" evidence="1">
    <location>
        <begin position="108"/>
        <end position="136"/>
    </location>
</feature>
<protein>
    <submittedName>
        <fullName evidence="2">Uncharacterized protein</fullName>
    </submittedName>
</protein>
<dbReference type="Proteomes" id="UP000011668">
    <property type="component" value="Unassembled WGS sequence"/>
</dbReference>
<gene>
    <name evidence="2" type="ORF">AG1IA_08590</name>
</gene>
<dbReference type="AlphaFoldDB" id="L8WHH5"/>
<evidence type="ECO:0000313" key="3">
    <source>
        <dbReference type="Proteomes" id="UP000011668"/>
    </source>
</evidence>
<reference evidence="2 3" key="1">
    <citation type="journal article" date="2013" name="Nat. Commun.">
        <title>The evolution and pathogenic mechanisms of the rice sheath blight pathogen.</title>
        <authorList>
            <person name="Zheng A."/>
            <person name="Lin R."/>
            <person name="Xu L."/>
            <person name="Qin P."/>
            <person name="Tang C."/>
            <person name="Ai P."/>
            <person name="Zhang D."/>
            <person name="Liu Y."/>
            <person name="Sun Z."/>
            <person name="Feng H."/>
            <person name="Wang Y."/>
            <person name="Chen Y."/>
            <person name="Liang X."/>
            <person name="Fu R."/>
            <person name="Li Q."/>
            <person name="Zhang J."/>
            <person name="Yu X."/>
            <person name="Xie Z."/>
            <person name="Ding L."/>
            <person name="Guan P."/>
            <person name="Tang J."/>
            <person name="Liang Y."/>
            <person name="Wang S."/>
            <person name="Deng Q."/>
            <person name="Li S."/>
            <person name="Zhu J."/>
            <person name="Wang L."/>
            <person name="Liu H."/>
            <person name="Li P."/>
        </authorList>
    </citation>
    <scope>NUCLEOTIDE SEQUENCE [LARGE SCALE GENOMIC DNA]</scope>
    <source>
        <strain evidence="3">AG-1 IA</strain>
    </source>
</reference>
<keyword evidence="1" id="KW-1133">Transmembrane helix</keyword>
<evidence type="ECO:0000313" key="2">
    <source>
        <dbReference type="EMBL" id="ELU37380.1"/>
    </source>
</evidence>
<comment type="caution">
    <text evidence="2">The sequence shown here is derived from an EMBL/GenBank/DDBJ whole genome shotgun (WGS) entry which is preliminary data.</text>
</comment>
<dbReference type="EMBL" id="AFRT01002688">
    <property type="protein sequence ID" value="ELU37380.1"/>
    <property type="molecule type" value="Genomic_DNA"/>
</dbReference>
<organism evidence="2 3">
    <name type="scientific">Thanatephorus cucumeris (strain AG1-IA)</name>
    <name type="common">Rice sheath blight fungus</name>
    <name type="synonym">Rhizoctonia solani</name>
    <dbReference type="NCBI Taxonomy" id="983506"/>
    <lineage>
        <taxon>Eukaryota</taxon>
        <taxon>Fungi</taxon>
        <taxon>Dikarya</taxon>
        <taxon>Basidiomycota</taxon>
        <taxon>Agaricomycotina</taxon>
        <taxon>Agaricomycetes</taxon>
        <taxon>Cantharellales</taxon>
        <taxon>Ceratobasidiaceae</taxon>
        <taxon>Rhizoctonia</taxon>
        <taxon>Rhizoctonia solani AG-1</taxon>
    </lineage>
</organism>
<keyword evidence="3" id="KW-1185">Reference proteome</keyword>